<dbReference type="Proteomes" id="UP000198908">
    <property type="component" value="Unassembled WGS sequence"/>
</dbReference>
<dbReference type="AlphaFoldDB" id="A0A1G7A3Y5"/>
<gene>
    <name evidence="3" type="ORF">SAMN05421548_13279</name>
</gene>
<reference evidence="4" key="1">
    <citation type="submission" date="2016-09" db="EMBL/GenBank/DDBJ databases">
        <authorList>
            <person name="Varghese N."/>
            <person name="Submissions S."/>
        </authorList>
    </citation>
    <scope>NUCLEOTIDE SEQUENCE [LARGE SCALE GENOMIC DNA]</scope>
    <source>
        <strain evidence="4">TNe-862</strain>
    </source>
</reference>
<dbReference type="OrthoDB" id="8690396at2"/>
<feature type="transmembrane region" description="Helical" evidence="2">
    <location>
        <begin position="228"/>
        <end position="250"/>
    </location>
</feature>
<dbReference type="EMBL" id="FMYQ01000032">
    <property type="protein sequence ID" value="SDE09549.1"/>
    <property type="molecule type" value="Genomic_DNA"/>
</dbReference>
<keyword evidence="2" id="KW-0472">Membrane</keyword>
<evidence type="ECO:0000313" key="3">
    <source>
        <dbReference type="EMBL" id="SDE09549.1"/>
    </source>
</evidence>
<feature type="compositionally biased region" description="Polar residues" evidence="1">
    <location>
        <begin position="261"/>
        <end position="270"/>
    </location>
</feature>
<sequence length="288" mass="32343">MNAIWVAVITPLVTFSLSIIGLAGFAAYAVFRLNSPQIIREKIWNAFVGDKDFNDEKLKSFSHHQLDLTRFRVVYGVQARSVADLHRLLSWMARHQFTPTDIKRARRWIDPSRNRPLNAPGKLHLTVRLVVVVIMIAGFMMVLDKATSSTTTMIRMRVSKTWLWSDGRSVVGIVGQAWRIDAQSCARHTLPDTSITGLTDAETAAICQGIPSGDLQTTVNEGLRYQRWSLAAISVFLFLAGIRTGLTLCFGMRARELAQQLSRATPTQANPRRARKKRAPSNDRRELA</sequence>
<dbReference type="InterPro" id="IPR046188">
    <property type="entry name" value="DUF6216"/>
</dbReference>
<evidence type="ECO:0000313" key="4">
    <source>
        <dbReference type="Proteomes" id="UP000198908"/>
    </source>
</evidence>
<organism evidence="3 4">
    <name type="scientific">Paraburkholderia lycopersici</name>
    <dbReference type="NCBI Taxonomy" id="416944"/>
    <lineage>
        <taxon>Bacteria</taxon>
        <taxon>Pseudomonadati</taxon>
        <taxon>Pseudomonadota</taxon>
        <taxon>Betaproteobacteria</taxon>
        <taxon>Burkholderiales</taxon>
        <taxon>Burkholderiaceae</taxon>
        <taxon>Paraburkholderia</taxon>
    </lineage>
</organism>
<dbReference type="RefSeq" id="WP_092004089.1">
    <property type="nucleotide sequence ID" value="NZ_FMYQ01000032.1"/>
</dbReference>
<evidence type="ECO:0000256" key="1">
    <source>
        <dbReference type="SAM" id="MobiDB-lite"/>
    </source>
</evidence>
<feature type="transmembrane region" description="Helical" evidence="2">
    <location>
        <begin position="6"/>
        <end position="31"/>
    </location>
</feature>
<proteinExistence type="predicted"/>
<dbReference type="Pfam" id="PF19723">
    <property type="entry name" value="DUF6216"/>
    <property type="match status" value="1"/>
</dbReference>
<feature type="region of interest" description="Disordered" evidence="1">
    <location>
        <begin position="261"/>
        <end position="288"/>
    </location>
</feature>
<keyword evidence="2" id="KW-1133">Transmembrane helix</keyword>
<evidence type="ECO:0000256" key="2">
    <source>
        <dbReference type="SAM" id="Phobius"/>
    </source>
</evidence>
<name>A0A1G7A3Y5_9BURK</name>
<keyword evidence="2" id="KW-0812">Transmembrane</keyword>
<keyword evidence="4" id="KW-1185">Reference proteome</keyword>
<protein>
    <submittedName>
        <fullName evidence="3">Uncharacterized protein</fullName>
    </submittedName>
</protein>
<accession>A0A1G7A3Y5</accession>
<feature type="transmembrane region" description="Helical" evidence="2">
    <location>
        <begin position="125"/>
        <end position="143"/>
    </location>
</feature>